<reference evidence="1" key="1">
    <citation type="journal article" date="2015" name="Nature">
        <title>Complex archaea that bridge the gap between prokaryotes and eukaryotes.</title>
        <authorList>
            <person name="Spang A."/>
            <person name="Saw J.H."/>
            <person name="Jorgensen S.L."/>
            <person name="Zaremba-Niedzwiedzka K."/>
            <person name="Martijn J."/>
            <person name="Lind A.E."/>
            <person name="van Eijk R."/>
            <person name="Schleper C."/>
            <person name="Guy L."/>
            <person name="Ettema T.J."/>
        </authorList>
    </citation>
    <scope>NUCLEOTIDE SEQUENCE</scope>
</reference>
<protein>
    <submittedName>
        <fullName evidence="1">Uncharacterized protein</fullName>
    </submittedName>
</protein>
<proteinExistence type="predicted"/>
<name>A0A0F9ETG2_9ZZZZ</name>
<organism evidence="1">
    <name type="scientific">marine sediment metagenome</name>
    <dbReference type="NCBI Taxonomy" id="412755"/>
    <lineage>
        <taxon>unclassified sequences</taxon>
        <taxon>metagenomes</taxon>
        <taxon>ecological metagenomes</taxon>
    </lineage>
</organism>
<dbReference type="AlphaFoldDB" id="A0A0F9ETG2"/>
<accession>A0A0F9ETG2</accession>
<dbReference type="EMBL" id="LAZR01035579">
    <property type="protein sequence ID" value="KKL27133.1"/>
    <property type="molecule type" value="Genomic_DNA"/>
</dbReference>
<comment type="caution">
    <text evidence="1">The sequence shown here is derived from an EMBL/GenBank/DDBJ whole genome shotgun (WGS) entry which is preliminary data.</text>
</comment>
<sequence length="115" mass="13247">MDNEQLLIAIIKADAKLKRRQRKVRKQFKRLQRLCDLYALRVMKKHDIRPGDQVFVDDTTGFQNIYKIDRPFFSHVKGVVYIGINLPGGSGGKSLTIEECLHARTKYGEEKGNDV</sequence>
<evidence type="ECO:0000313" key="1">
    <source>
        <dbReference type="EMBL" id="KKL27133.1"/>
    </source>
</evidence>
<gene>
    <name evidence="1" type="ORF">LCGC14_2388240</name>
</gene>